<dbReference type="RefSeq" id="WP_378112748.1">
    <property type="nucleotide sequence ID" value="NZ_JBHSNC010000047.1"/>
</dbReference>
<dbReference type="InterPro" id="IPR013325">
    <property type="entry name" value="RNA_pol_sigma_r2"/>
</dbReference>
<dbReference type="Pfam" id="PF04542">
    <property type="entry name" value="Sigma70_r2"/>
    <property type="match status" value="1"/>
</dbReference>
<dbReference type="Gene3D" id="1.10.1740.10">
    <property type="match status" value="1"/>
</dbReference>
<dbReference type="Proteomes" id="UP001596108">
    <property type="component" value="Unassembled WGS sequence"/>
</dbReference>
<dbReference type="PANTHER" id="PTHR30173:SF36">
    <property type="entry name" value="ECF RNA POLYMERASE SIGMA FACTOR SIGJ"/>
    <property type="match status" value="1"/>
</dbReference>
<proteinExistence type="predicted"/>
<dbReference type="InterPro" id="IPR052704">
    <property type="entry name" value="ECF_Sigma-70_Domain"/>
</dbReference>
<protein>
    <submittedName>
        <fullName evidence="2">Sigma factor</fullName>
    </submittedName>
</protein>
<evidence type="ECO:0000313" key="2">
    <source>
        <dbReference type="EMBL" id="MFC5530807.1"/>
    </source>
</evidence>
<feature type="domain" description="RNA polymerase sigma-70 region 2" evidence="1">
    <location>
        <begin position="2"/>
        <end position="59"/>
    </location>
</feature>
<evidence type="ECO:0000313" key="3">
    <source>
        <dbReference type="Proteomes" id="UP001596108"/>
    </source>
</evidence>
<dbReference type="InterPro" id="IPR007627">
    <property type="entry name" value="RNA_pol_sigma70_r2"/>
</dbReference>
<keyword evidence="3" id="KW-1185">Reference proteome</keyword>
<reference evidence="3" key="1">
    <citation type="journal article" date="2019" name="Int. J. Syst. Evol. Microbiol.">
        <title>The Global Catalogue of Microorganisms (GCM) 10K type strain sequencing project: providing services to taxonomists for standard genome sequencing and annotation.</title>
        <authorList>
            <consortium name="The Broad Institute Genomics Platform"/>
            <consortium name="The Broad Institute Genome Sequencing Center for Infectious Disease"/>
            <person name="Wu L."/>
            <person name="Ma J."/>
        </authorList>
    </citation>
    <scope>NUCLEOTIDE SEQUENCE [LARGE SCALE GENOMIC DNA]</scope>
    <source>
        <strain evidence="3">CGMCC 1.18578</strain>
    </source>
</reference>
<sequence>MWAIAYRMFGSVSDVEDVVQDVFERLASAEPVEMQHPGAYLAKLTTNRCLNVLKSARRRRESYVGPWLPEPVVEAVEPGPEERLAGEGDVSYAWLVMLERLTPAGLWHFSEGCSGRSRAHQTYG</sequence>
<comment type="caution">
    <text evidence="2">The sequence shown here is derived from an EMBL/GenBank/DDBJ whole genome shotgun (WGS) entry which is preliminary data.</text>
</comment>
<organism evidence="2 3">
    <name type="scientific">Cohnella yongneupensis</name>
    <dbReference type="NCBI Taxonomy" id="425006"/>
    <lineage>
        <taxon>Bacteria</taxon>
        <taxon>Bacillati</taxon>
        <taxon>Bacillota</taxon>
        <taxon>Bacilli</taxon>
        <taxon>Bacillales</taxon>
        <taxon>Paenibacillaceae</taxon>
        <taxon>Cohnella</taxon>
    </lineage>
</organism>
<evidence type="ECO:0000259" key="1">
    <source>
        <dbReference type="Pfam" id="PF04542"/>
    </source>
</evidence>
<accession>A0ABW0R4R0</accession>
<dbReference type="EMBL" id="JBHSNC010000047">
    <property type="protein sequence ID" value="MFC5530807.1"/>
    <property type="molecule type" value="Genomic_DNA"/>
</dbReference>
<dbReference type="PANTHER" id="PTHR30173">
    <property type="entry name" value="SIGMA 19 FACTOR"/>
    <property type="match status" value="1"/>
</dbReference>
<gene>
    <name evidence="2" type="ORF">ACFPQ4_15365</name>
</gene>
<name>A0ABW0R4R0_9BACL</name>
<dbReference type="SUPFAM" id="SSF88946">
    <property type="entry name" value="Sigma2 domain of RNA polymerase sigma factors"/>
    <property type="match status" value="1"/>
</dbReference>